<evidence type="ECO:0000256" key="1">
    <source>
        <dbReference type="ARBA" id="ARBA00010617"/>
    </source>
</evidence>
<keyword evidence="2" id="KW-0349">Heme</keyword>
<dbReference type="GO" id="GO:0020037">
    <property type="term" value="F:heme binding"/>
    <property type="evidence" value="ECO:0007669"/>
    <property type="project" value="InterPro"/>
</dbReference>
<dbReference type="RefSeq" id="WP_054540234.1">
    <property type="nucleotide sequence ID" value="NZ_JACIEQ010000001.1"/>
</dbReference>
<dbReference type="InterPro" id="IPR036396">
    <property type="entry name" value="Cyt_P450_sf"/>
</dbReference>
<dbReference type="Gene3D" id="1.10.630.10">
    <property type="entry name" value="Cytochrome P450"/>
    <property type="match status" value="1"/>
</dbReference>
<keyword evidence="2" id="KW-0503">Monooxygenase</keyword>
<name>A0A840C8B9_9RHOB</name>
<proteinExistence type="inferred from homology"/>
<dbReference type="GO" id="GO:0004497">
    <property type="term" value="F:monooxygenase activity"/>
    <property type="evidence" value="ECO:0007669"/>
    <property type="project" value="UniProtKB-KW"/>
</dbReference>
<keyword evidence="2" id="KW-0560">Oxidoreductase</keyword>
<keyword evidence="4" id="KW-1185">Reference proteome</keyword>
<dbReference type="PANTHER" id="PTHR46696">
    <property type="entry name" value="P450, PUTATIVE (EUROFUNG)-RELATED"/>
    <property type="match status" value="1"/>
</dbReference>
<dbReference type="PANTHER" id="PTHR46696:SF6">
    <property type="entry name" value="P450, PUTATIVE (EUROFUNG)-RELATED"/>
    <property type="match status" value="1"/>
</dbReference>
<dbReference type="PROSITE" id="PS00086">
    <property type="entry name" value="CYTOCHROME_P450"/>
    <property type="match status" value="1"/>
</dbReference>
<evidence type="ECO:0000313" key="4">
    <source>
        <dbReference type="Proteomes" id="UP000585681"/>
    </source>
</evidence>
<accession>A0A840C8B9</accession>
<dbReference type="InterPro" id="IPR001128">
    <property type="entry name" value="Cyt_P450"/>
</dbReference>
<dbReference type="InterPro" id="IPR017972">
    <property type="entry name" value="Cyt_P450_CS"/>
</dbReference>
<keyword evidence="2" id="KW-0408">Iron</keyword>
<dbReference type="AlphaFoldDB" id="A0A840C8B9"/>
<dbReference type="GO" id="GO:0005506">
    <property type="term" value="F:iron ion binding"/>
    <property type="evidence" value="ECO:0007669"/>
    <property type="project" value="InterPro"/>
</dbReference>
<protein>
    <submittedName>
        <fullName evidence="3">Cytochrome P450</fullName>
    </submittedName>
</protein>
<dbReference type="EMBL" id="JACIEQ010000001">
    <property type="protein sequence ID" value="MBB4021675.1"/>
    <property type="molecule type" value="Genomic_DNA"/>
</dbReference>
<comment type="similarity">
    <text evidence="1 2">Belongs to the cytochrome P450 family.</text>
</comment>
<dbReference type="InterPro" id="IPR002397">
    <property type="entry name" value="Cyt_P450_B"/>
</dbReference>
<dbReference type="Proteomes" id="UP000585681">
    <property type="component" value="Unassembled WGS sequence"/>
</dbReference>
<dbReference type="PRINTS" id="PR00385">
    <property type="entry name" value="P450"/>
</dbReference>
<dbReference type="Pfam" id="PF00067">
    <property type="entry name" value="p450"/>
    <property type="match status" value="1"/>
</dbReference>
<dbReference type="GO" id="GO:0016705">
    <property type="term" value="F:oxidoreductase activity, acting on paired donors, with incorporation or reduction of molecular oxygen"/>
    <property type="evidence" value="ECO:0007669"/>
    <property type="project" value="InterPro"/>
</dbReference>
<evidence type="ECO:0000313" key="3">
    <source>
        <dbReference type="EMBL" id="MBB4021675.1"/>
    </source>
</evidence>
<reference evidence="3" key="1">
    <citation type="submission" date="2020-08" db="EMBL/GenBank/DDBJ databases">
        <title>Genomic Encyclopedia of Type Strains, Phase IV (KMG-IV): sequencing the most valuable type-strain genomes for metagenomic binning, comparative biology and taxonomic classification.</title>
        <authorList>
            <person name="Goeker M."/>
        </authorList>
    </citation>
    <scope>NUCLEOTIDE SEQUENCE [LARGE SCALE GENOMIC DNA]</scope>
    <source>
        <strain evidence="3">DSM 105040</strain>
    </source>
</reference>
<gene>
    <name evidence="3" type="ORF">GGR17_001466</name>
</gene>
<sequence length="408" mass="46319">MELDLSPKEVEIPAHVPDELVLPFPFLFGVKTKQDPFGELAAQVHAETPPIFYSKHAYPGGTPAWVVRTAEDLKTIHFDTENFSNKGFSPFSMIIGETWNLVPAESDPPIHAHYRAFVSRVFSPGAIAKLEDKIRGYAREYVEGLKDKGKCEFMRDFAFEFPIKVFMELMGLPQSRTKQFLEWEEAMLHSHDLKKMAVATRSVVDYLREELADRRENPTDDLFTYGVQAKIDGRELTDDELVGFTFNLFIGGLDTVSTQMGLQFLHLARNPEHQKMLRDDPSLIPAAIDELMRAYPAVTVFKTVTQPCELKGVKFMPGDKVVMSATLAGRDPAEYDAANEIRFDRESDGHLSFGYGPHLCLGMHLARREMRIAMEEFLRAVPEFRLKDGVEVEHYLGMIQPTAVDLVW</sequence>
<dbReference type="PRINTS" id="PR00359">
    <property type="entry name" value="BP450"/>
</dbReference>
<dbReference type="SUPFAM" id="SSF48264">
    <property type="entry name" value="Cytochrome P450"/>
    <property type="match status" value="1"/>
</dbReference>
<dbReference type="CDD" id="cd11035">
    <property type="entry name" value="P450cam-like"/>
    <property type="match status" value="1"/>
</dbReference>
<comment type="caution">
    <text evidence="3">The sequence shown here is derived from an EMBL/GenBank/DDBJ whole genome shotgun (WGS) entry which is preliminary data.</text>
</comment>
<keyword evidence="2" id="KW-0479">Metal-binding</keyword>
<organism evidence="3 4">
    <name type="scientific">Actibacterium naphthalenivorans</name>
    <dbReference type="NCBI Taxonomy" id="1614693"/>
    <lineage>
        <taxon>Bacteria</taxon>
        <taxon>Pseudomonadati</taxon>
        <taxon>Pseudomonadota</taxon>
        <taxon>Alphaproteobacteria</taxon>
        <taxon>Rhodobacterales</taxon>
        <taxon>Roseobacteraceae</taxon>
        <taxon>Actibacterium</taxon>
    </lineage>
</organism>
<evidence type="ECO:0000256" key="2">
    <source>
        <dbReference type="RuleBase" id="RU000461"/>
    </source>
</evidence>